<keyword evidence="2" id="KW-1185">Reference proteome</keyword>
<reference evidence="2" key="2">
    <citation type="submission" date="2019-10" db="EMBL/GenBank/DDBJ databases">
        <title>A de novo genome assembly of a pear dwarfing rootstock.</title>
        <authorList>
            <person name="Wang F."/>
            <person name="Wang J."/>
            <person name="Li S."/>
            <person name="Zhang Y."/>
            <person name="Fang M."/>
            <person name="Ma L."/>
            <person name="Zhao Y."/>
            <person name="Jiang S."/>
        </authorList>
    </citation>
    <scope>NUCLEOTIDE SEQUENCE [LARGE SCALE GENOMIC DNA]</scope>
</reference>
<gene>
    <name evidence="1" type="ORF">D8674_004123</name>
</gene>
<dbReference type="EMBL" id="SMOL01000695">
    <property type="protein sequence ID" value="KAB2603118.1"/>
    <property type="molecule type" value="Genomic_DNA"/>
</dbReference>
<comment type="caution">
    <text evidence="1">The sequence shown here is derived from an EMBL/GenBank/DDBJ whole genome shotgun (WGS) entry which is preliminary data.</text>
</comment>
<proteinExistence type="predicted"/>
<dbReference type="AlphaFoldDB" id="A0A5N5FIZ2"/>
<organism evidence="1 2">
    <name type="scientific">Pyrus ussuriensis x Pyrus communis</name>
    <dbReference type="NCBI Taxonomy" id="2448454"/>
    <lineage>
        <taxon>Eukaryota</taxon>
        <taxon>Viridiplantae</taxon>
        <taxon>Streptophyta</taxon>
        <taxon>Embryophyta</taxon>
        <taxon>Tracheophyta</taxon>
        <taxon>Spermatophyta</taxon>
        <taxon>Magnoliopsida</taxon>
        <taxon>eudicotyledons</taxon>
        <taxon>Gunneridae</taxon>
        <taxon>Pentapetalae</taxon>
        <taxon>rosids</taxon>
        <taxon>fabids</taxon>
        <taxon>Rosales</taxon>
        <taxon>Rosaceae</taxon>
        <taxon>Amygdaloideae</taxon>
        <taxon>Maleae</taxon>
        <taxon>Pyrus</taxon>
    </lineage>
</organism>
<evidence type="ECO:0000313" key="2">
    <source>
        <dbReference type="Proteomes" id="UP000327157"/>
    </source>
</evidence>
<protein>
    <submittedName>
        <fullName evidence="1">Uncharacterized protein</fullName>
    </submittedName>
</protein>
<accession>A0A5N5FIZ2</accession>
<dbReference type="Proteomes" id="UP000327157">
    <property type="component" value="Chromosome 10"/>
</dbReference>
<sequence>MPLGPHDMTQYVKFVHSICIAMHNNCPTAKWCSWKFCNYTLDDMNEELMKLMKEALKRGCKQWRYDVEQNGGPTE</sequence>
<evidence type="ECO:0000313" key="1">
    <source>
        <dbReference type="EMBL" id="KAB2603118.1"/>
    </source>
</evidence>
<reference evidence="1 2" key="3">
    <citation type="submission" date="2019-11" db="EMBL/GenBank/DDBJ databases">
        <title>A de novo genome assembly of a pear dwarfing rootstock.</title>
        <authorList>
            <person name="Wang F."/>
            <person name="Wang J."/>
            <person name="Li S."/>
            <person name="Zhang Y."/>
            <person name="Fang M."/>
            <person name="Ma L."/>
            <person name="Zhao Y."/>
            <person name="Jiang S."/>
        </authorList>
    </citation>
    <scope>NUCLEOTIDE SEQUENCE [LARGE SCALE GENOMIC DNA]</scope>
    <source>
        <strain evidence="1">S2</strain>
        <tissue evidence="1">Leaf</tissue>
    </source>
</reference>
<reference evidence="1 2" key="1">
    <citation type="submission" date="2019-09" db="EMBL/GenBank/DDBJ databases">
        <authorList>
            <person name="Ou C."/>
        </authorList>
    </citation>
    <scope>NUCLEOTIDE SEQUENCE [LARGE SCALE GENOMIC DNA]</scope>
    <source>
        <strain evidence="1">S2</strain>
        <tissue evidence="1">Leaf</tissue>
    </source>
</reference>
<name>A0A5N5FIZ2_9ROSA</name>